<organism evidence="2 3">
    <name type="scientific">Desulfopila aestuarii DSM 18488</name>
    <dbReference type="NCBI Taxonomy" id="1121416"/>
    <lineage>
        <taxon>Bacteria</taxon>
        <taxon>Pseudomonadati</taxon>
        <taxon>Thermodesulfobacteriota</taxon>
        <taxon>Desulfobulbia</taxon>
        <taxon>Desulfobulbales</taxon>
        <taxon>Desulfocapsaceae</taxon>
        <taxon>Desulfopila</taxon>
    </lineage>
</organism>
<dbReference type="STRING" id="1121416.SAMN02745220_01187"/>
<reference evidence="2 3" key="1">
    <citation type="submission" date="2016-12" db="EMBL/GenBank/DDBJ databases">
        <authorList>
            <person name="Song W.-J."/>
            <person name="Kurnit D.M."/>
        </authorList>
    </citation>
    <scope>NUCLEOTIDE SEQUENCE [LARGE SCALE GENOMIC DNA]</scope>
    <source>
        <strain evidence="2 3">DSM 18488</strain>
    </source>
</reference>
<keyword evidence="1" id="KW-0472">Membrane</keyword>
<evidence type="ECO:0000313" key="2">
    <source>
        <dbReference type="EMBL" id="SHO45725.1"/>
    </source>
</evidence>
<name>A0A1M7Y1N7_9BACT</name>
<gene>
    <name evidence="2" type="ORF">SAMN02745220_01187</name>
</gene>
<keyword evidence="3" id="KW-1185">Reference proteome</keyword>
<sequence>MTNRLNESGFALLAVLIIGMISMVLVSTLFFVLLMHTQMSGKDKRYLNELETAKGTSEFIMASLRDASLTCNSGNPCTANDTIDLHGSICNAMGRTMACTGLSATYLSSTLETGVAGNPDVRAVAVRVTSTALNTPERAVVEFVYKVW</sequence>
<feature type="transmembrane region" description="Helical" evidence="1">
    <location>
        <begin position="12"/>
        <end position="35"/>
    </location>
</feature>
<dbReference type="EMBL" id="FRFE01000004">
    <property type="protein sequence ID" value="SHO45725.1"/>
    <property type="molecule type" value="Genomic_DNA"/>
</dbReference>
<dbReference type="OrthoDB" id="5432334at2"/>
<keyword evidence="1" id="KW-0812">Transmembrane</keyword>
<dbReference type="RefSeq" id="WP_073612529.1">
    <property type="nucleotide sequence ID" value="NZ_FRFE01000004.1"/>
</dbReference>
<keyword evidence="1" id="KW-1133">Transmembrane helix</keyword>
<evidence type="ECO:0008006" key="4">
    <source>
        <dbReference type="Google" id="ProtNLM"/>
    </source>
</evidence>
<evidence type="ECO:0000313" key="3">
    <source>
        <dbReference type="Proteomes" id="UP000184603"/>
    </source>
</evidence>
<proteinExistence type="predicted"/>
<evidence type="ECO:0000256" key="1">
    <source>
        <dbReference type="SAM" id="Phobius"/>
    </source>
</evidence>
<dbReference type="Proteomes" id="UP000184603">
    <property type="component" value="Unassembled WGS sequence"/>
</dbReference>
<protein>
    <recommendedName>
        <fullName evidence="4">Type IV pilus assembly protein PilX</fullName>
    </recommendedName>
</protein>
<accession>A0A1M7Y1N7</accession>
<dbReference type="AlphaFoldDB" id="A0A1M7Y1N7"/>